<feature type="domain" description="PRC-barrel" evidence="1">
    <location>
        <begin position="160"/>
        <end position="205"/>
    </location>
</feature>
<dbReference type="SUPFAM" id="SSF50346">
    <property type="entry name" value="PRC-barrel domain"/>
    <property type="match status" value="2"/>
</dbReference>
<evidence type="ECO:0000313" key="2">
    <source>
        <dbReference type="EMBL" id="QAA93406.1"/>
    </source>
</evidence>
<name>A0A410GAU4_9BURK</name>
<dbReference type="EMBL" id="CP022987">
    <property type="protein sequence ID" value="QAA93406.1"/>
    <property type="molecule type" value="Genomic_DNA"/>
</dbReference>
<dbReference type="InterPro" id="IPR014747">
    <property type="entry name" value="Bac_photo_RC_H_C"/>
</dbReference>
<dbReference type="OrthoDB" id="9793882at2"/>
<sequence>MLRKASSLKGYAIQATDDELGSVKELYFDDRQWGVRYLVVETGGWLSQRSVLLSPYSIKGVDEAQETVHVSLTREQVKNSPDIDTHQPISRQLETQLSDYYGYGNYWSGPYLWGVGGYPVYPLPEAGAVPPPPGESPEELAARAADNPEDVHLRSSKDVTGYHIAGTDDEIGHVEDFIIDDEAWAVRYLLVDTRNWWPGGKKVLLATHWIERIEWSDSTVWTTLTREQIKNGPEYDEDQPLDRDYETRLHQYYGRNTYWD</sequence>
<organism evidence="2 3">
    <name type="scientific">Pollutimonas thiosulfatoxidans</name>
    <dbReference type="NCBI Taxonomy" id="2028345"/>
    <lineage>
        <taxon>Bacteria</taxon>
        <taxon>Pseudomonadati</taxon>
        <taxon>Pseudomonadota</taxon>
        <taxon>Betaproteobacteria</taxon>
        <taxon>Burkholderiales</taxon>
        <taxon>Alcaligenaceae</taxon>
        <taxon>Pollutimonas</taxon>
    </lineage>
</organism>
<proteinExistence type="predicted"/>
<dbReference type="PANTHER" id="PTHR36505:SF1">
    <property type="entry name" value="BLR1072 PROTEIN"/>
    <property type="match status" value="1"/>
</dbReference>
<protein>
    <submittedName>
        <fullName evidence="2">Photosystem reaction center subunit H</fullName>
    </submittedName>
</protein>
<dbReference type="GO" id="GO:0019684">
    <property type="term" value="P:photosynthesis, light reaction"/>
    <property type="evidence" value="ECO:0007669"/>
    <property type="project" value="InterPro"/>
</dbReference>
<dbReference type="AlphaFoldDB" id="A0A410GAU4"/>
<evidence type="ECO:0000313" key="3">
    <source>
        <dbReference type="Proteomes" id="UP000283474"/>
    </source>
</evidence>
<dbReference type="KEGG" id="pus:CKA81_05845"/>
<dbReference type="Proteomes" id="UP000283474">
    <property type="component" value="Chromosome"/>
</dbReference>
<feature type="domain" description="PRC-barrel" evidence="1">
    <location>
        <begin position="4"/>
        <end position="76"/>
    </location>
</feature>
<dbReference type="PANTHER" id="PTHR36505">
    <property type="entry name" value="BLR1072 PROTEIN"/>
    <property type="match status" value="1"/>
</dbReference>
<evidence type="ECO:0000259" key="1">
    <source>
        <dbReference type="Pfam" id="PF05239"/>
    </source>
</evidence>
<dbReference type="InterPro" id="IPR027275">
    <property type="entry name" value="PRC-brl_dom"/>
</dbReference>
<gene>
    <name evidence="2" type="ORF">CKA81_05845</name>
</gene>
<reference evidence="2 3" key="1">
    <citation type="submission" date="2017-08" db="EMBL/GenBank/DDBJ databases">
        <authorList>
            <person name="Park S.-J."/>
            <person name="Kim H."/>
        </authorList>
    </citation>
    <scope>NUCLEOTIDE SEQUENCE [LARGE SCALE GENOMIC DNA]</scope>
    <source>
        <strain evidence="3">ye3</strain>
    </source>
</reference>
<accession>A0A410GAU4</accession>
<dbReference type="InterPro" id="IPR011033">
    <property type="entry name" value="PRC_barrel-like_sf"/>
</dbReference>
<keyword evidence="3" id="KW-1185">Reference proteome</keyword>
<dbReference type="Gene3D" id="3.90.50.10">
    <property type="entry name" value="Photosynthetic Reaction Center, subunit H, domain 2"/>
    <property type="match status" value="2"/>
</dbReference>
<dbReference type="GO" id="GO:0030077">
    <property type="term" value="C:plasma membrane light-harvesting complex"/>
    <property type="evidence" value="ECO:0007669"/>
    <property type="project" value="InterPro"/>
</dbReference>
<dbReference type="Pfam" id="PF05239">
    <property type="entry name" value="PRC"/>
    <property type="match status" value="2"/>
</dbReference>
<dbReference type="RefSeq" id="WP_128354449.1">
    <property type="nucleotide sequence ID" value="NZ_CP022987.1"/>
</dbReference>